<reference evidence="2" key="1">
    <citation type="submission" date="2023-07" db="EMBL/GenBank/DDBJ databases">
        <title>Novel species in the genus Lipingzhangella isolated from Sambhar Salt Lake.</title>
        <authorList>
            <person name="Jiya N."/>
            <person name="Kajale S."/>
            <person name="Sharma A."/>
        </authorList>
    </citation>
    <scope>NUCLEOTIDE SEQUENCE [LARGE SCALE GENOMIC DNA]</scope>
    <source>
        <strain evidence="2">LS1_29</strain>
    </source>
</reference>
<dbReference type="NCBIfam" id="NF038356">
    <property type="entry name" value="actino_DLW39"/>
    <property type="match status" value="1"/>
</dbReference>
<proteinExistence type="predicted"/>
<evidence type="ECO:0000313" key="2">
    <source>
        <dbReference type="Proteomes" id="UP001250214"/>
    </source>
</evidence>
<protein>
    <submittedName>
        <fullName evidence="1">DLW-39 family protein</fullName>
    </submittedName>
</protein>
<name>A0ABU2HDJ9_9ACTN</name>
<dbReference type="EMBL" id="JAVLVT010000020">
    <property type="protein sequence ID" value="MDS1272644.1"/>
    <property type="molecule type" value="Genomic_DNA"/>
</dbReference>
<organism evidence="1 2">
    <name type="scientific">Lipingzhangella rawalii</name>
    <dbReference type="NCBI Taxonomy" id="2055835"/>
    <lineage>
        <taxon>Bacteria</taxon>
        <taxon>Bacillati</taxon>
        <taxon>Actinomycetota</taxon>
        <taxon>Actinomycetes</taxon>
        <taxon>Streptosporangiales</taxon>
        <taxon>Nocardiopsidaceae</taxon>
        <taxon>Lipingzhangella</taxon>
    </lineage>
</organism>
<evidence type="ECO:0000313" key="1">
    <source>
        <dbReference type="EMBL" id="MDS1272644.1"/>
    </source>
</evidence>
<gene>
    <name evidence="1" type="ORF">RIF23_20360</name>
</gene>
<keyword evidence="2" id="KW-1185">Reference proteome</keyword>
<sequence length="40" mass="4379">MKKLIVLALVALGAFVIYRKLQADRAEMDLWSEAGAASDN</sequence>
<dbReference type="Proteomes" id="UP001250214">
    <property type="component" value="Unassembled WGS sequence"/>
</dbReference>
<dbReference type="InterPro" id="IPR047990">
    <property type="entry name" value="DLW39-like"/>
</dbReference>
<accession>A0ABU2HDJ9</accession>
<comment type="caution">
    <text evidence="1">The sequence shown here is derived from an EMBL/GenBank/DDBJ whole genome shotgun (WGS) entry which is preliminary data.</text>
</comment>
<dbReference type="RefSeq" id="WP_310914240.1">
    <property type="nucleotide sequence ID" value="NZ_JAVLVT010000020.1"/>
</dbReference>